<dbReference type="Gene3D" id="2.60.40.1180">
    <property type="entry name" value="Golgi alpha-mannosidase II"/>
    <property type="match status" value="1"/>
</dbReference>
<dbReference type="InterPro" id="IPR013780">
    <property type="entry name" value="Glyco_hydro_b"/>
</dbReference>
<keyword evidence="7" id="KW-0326">Glycosidase</keyword>
<feature type="domain" description="Alpha-L-arabinofuranosidase C-terminal" evidence="9">
    <location>
        <begin position="297"/>
        <end position="510"/>
    </location>
</feature>
<dbReference type="PANTHER" id="PTHR43576">
    <property type="entry name" value="ALPHA-L-ARABINOFURANOSIDASE C-RELATED"/>
    <property type="match status" value="1"/>
</dbReference>
<dbReference type="AlphaFoldDB" id="A0A927GB37"/>
<feature type="region of interest" description="Disordered" evidence="8">
    <location>
        <begin position="517"/>
        <end position="541"/>
    </location>
</feature>
<evidence type="ECO:0000256" key="8">
    <source>
        <dbReference type="SAM" id="MobiDB-lite"/>
    </source>
</evidence>
<name>A0A927GB37_9MICO</name>
<dbReference type="RefSeq" id="WP_191829040.1">
    <property type="nucleotide sequence ID" value="NZ_JACYHB010000007.1"/>
</dbReference>
<comment type="similarity">
    <text evidence="2">Belongs to the glycosyl hydrolase 51 family.</text>
</comment>
<dbReference type="InterPro" id="IPR017853">
    <property type="entry name" value="GH"/>
</dbReference>
<evidence type="ECO:0000256" key="4">
    <source>
        <dbReference type="ARBA" id="ARBA00012670"/>
    </source>
</evidence>
<dbReference type="Gene3D" id="3.20.20.80">
    <property type="entry name" value="Glycosidases"/>
    <property type="match status" value="1"/>
</dbReference>
<evidence type="ECO:0000256" key="7">
    <source>
        <dbReference type="ARBA" id="ARBA00023295"/>
    </source>
</evidence>
<evidence type="ECO:0000313" key="10">
    <source>
        <dbReference type="EMBL" id="MBD8079459.1"/>
    </source>
</evidence>
<comment type="subunit">
    <text evidence="3">Homohexamer; trimer of dimers.</text>
</comment>
<keyword evidence="11" id="KW-1185">Reference proteome</keyword>
<evidence type="ECO:0000256" key="5">
    <source>
        <dbReference type="ARBA" id="ARBA00022801"/>
    </source>
</evidence>
<dbReference type="SUPFAM" id="SSF51445">
    <property type="entry name" value="(Trans)glycosidases"/>
    <property type="match status" value="1"/>
</dbReference>
<comment type="catalytic activity">
    <reaction evidence="1">
        <text>Hydrolysis of terminal non-reducing alpha-L-arabinofuranoside residues in alpha-L-arabinosides.</text>
        <dbReference type="EC" id="3.2.1.55"/>
    </reaction>
</comment>
<dbReference type="GO" id="GO:0000272">
    <property type="term" value="P:polysaccharide catabolic process"/>
    <property type="evidence" value="ECO:0007669"/>
    <property type="project" value="TreeGrafter"/>
</dbReference>
<dbReference type="GO" id="GO:0046556">
    <property type="term" value="F:alpha-L-arabinofuranosidase activity"/>
    <property type="evidence" value="ECO:0007669"/>
    <property type="project" value="UniProtKB-EC"/>
</dbReference>
<dbReference type="InterPro" id="IPR010720">
    <property type="entry name" value="Alpha-L-AF_C"/>
</dbReference>
<evidence type="ECO:0000256" key="2">
    <source>
        <dbReference type="ARBA" id="ARBA00007186"/>
    </source>
</evidence>
<protein>
    <recommendedName>
        <fullName evidence="4">non-reducing end alpha-L-arabinofuranosidase</fullName>
        <ecNumber evidence="4">3.2.1.55</ecNumber>
    </recommendedName>
</protein>
<dbReference type="PANTHER" id="PTHR43576:SF3">
    <property type="entry name" value="ALPHA-L-ARABINOFURANOSIDASE C"/>
    <property type="match status" value="1"/>
</dbReference>
<dbReference type="GO" id="GO:0046373">
    <property type="term" value="P:L-arabinose metabolic process"/>
    <property type="evidence" value="ECO:0007669"/>
    <property type="project" value="InterPro"/>
</dbReference>
<dbReference type="Proteomes" id="UP000610846">
    <property type="component" value="Unassembled WGS sequence"/>
</dbReference>
<dbReference type="Pfam" id="PF06964">
    <property type="entry name" value="Alpha-L-AF_C"/>
    <property type="match status" value="1"/>
</dbReference>
<evidence type="ECO:0000313" key="11">
    <source>
        <dbReference type="Proteomes" id="UP000610846"/>
    </source>
</evidence>
<feature type="compositionally biased region" description="Low complexity" evidence="8">
    <location>
        <begin position="517"/>
        <end position="530"/>
    </location>
</feature>
<reference evidence="10" key="1">
    <citation type="journal article" date="2018" name="Curr. Microbiol.">
        <title>Cellulosimicrobium arenosum sp. nov., Isolated from Marine Sediment Sand.</title>
        <authorList>
            <person name="Oh M."/>
            <person name="Kim J.H."/>
            <person name="Yoon J.H."/>
            <person name="Schumann P."/>
            <person name="Kim W."/>
        </authorList>
    </citation>
    <scope>NUCLEOTIDE SEQUENCE</scope>
    <source>
        <strain evidence="10">KCTC 49039</strain>
    </source>
</reference>
<dbReference type="SMART" id="SM00813">
    <property type="entry name" value="Alpha-L-AF_C"/>
    <property type="match status" value="1"/>
</dbReference>
<evidence type="ECO:0000256" key="1">
    <source>
        <dbReference type="ARBA" id="ARBA00001462"/>
    </source>
</evidence>
<keyword evidence="6" id="KW-0119">Carbohydrate metabolism</keyword>
<gene>
    <name evidence="10" type="ORF">IF651_10380</name>
</gene>
<evidence type="ECO:0000259" key="9">
    <source>
        <dbReference type="SMART" id="SM00813"/>
    </source>
</evidence>
<dbReference type="EC" id="3.2.1.55" evidence="4"/>
<comment type="caution">
    <text evidence="10">The sequence shown here is derived from an EMBL/GenBank/DDBJ whole genome shotgun (WGS) entry which is preliminary data.</text>
</comment>
<dbReference type="EMBL" id="JACYHB010000007">
    <property type="protein sequence ID" value="MBD8079459.1"/>
    <property type="molecule type" value="Genomic_DNA"/>
</dbReference>
<dbReference type="Pfam" id="PF22848">
    <property type="entry name" value="ASD1_dom"/>
    <property type="match status" value="1"/>
</dbReference>
<accession>A0A927GB37</accession>
<evidence type="ECO:0000256" key="6">
    <source>
        <dbReference type="ARBA" id="ARBA00023277"/>
    </source>
</evidence>
<evidence type="ECO:0000256" key="3">
    <source>
        <dbReference type="ARBA" id="ARBA00011165"/>
    </source>
</evidence>
<dbReference type="SUPFAM" id="SSF51011">
    <property type="entry name" value="Glycosyl hydrolase domain"/>
    <property type="match status" value="1"/>
</dbReference>
<sequence>MPDHQPVPRPRVTLHTDFRVGPVDRRLFGSFVEHLGRAVYTGIYEPGHATADEHGFRRDVADLTRELGATVLRYPGGNFVSNYRWEDGVGPVSERKPFLDLAWRTVEPNLVGTDEFLQWAEREGFEPMLAVNLGTRGVEAAAALVEYCNGEAGTRWADLRIAHGRAEPYGVHLWCLGNEMDGPWQIGHKDAHEYGRLAAEAGKAMKLVDPTVSLVVCGSSSMQMNTFGEWEQTVLSYTYDLVDHISMHAYYEELDGDRASFLGSGTAMDRFIDRVVASADAVGARRRSDKKITISFDEWNVWYLESRFPGETNLPVQRDAPRIIEDVYSALDAVVVGDLLVTLLNHADRVPVAALAQLVNVIAPIMTEPGGEAWRQPTFHPFATTARLARGEALDVRVDSPTTTTTRHGEVPLVTAAATHDPETGALALFLTNRSAEPVEVDVEHLGLGVELTEGWRMVADHEAAVEGPAHARKVVGSCWSAVDLGADVTVVTSGGTGRTRTTVALAPESWTALAGTATTDRPATAPPNTFREPGRIPSET</sequence>
<keyword evidence="5" id="KW-0378">Hydrolase</keyword>
<dbReference type="InterPro" id="IPR055235">
    <property type="entry name" value="ASD1_cat"/>
</dbReference>
<proteinExistence type="inferred from homology"/>
<reference evidence="10" key="2">
    <citation type="submission" date="2020-09" db="EMBL/GenBank/DDBJ databases">
        <authorList>
            <person name="Yu Y."/>
        </authorList>
    </citation>
    <scope>NUCLEOTIDE SEQUENCE</scope>
    <source>
        <strain evidence="10">KCTC 49039</strain>
    </source>
</reference>
<organism evidence="10 11">
    <name type="scientific">Cellulosimicrobium arenosum</name>
    <dbReference type="NCBI Taxonomy" id="2708133"/>
    <lineage>
        <taxon>Bacteria</taxon>
        <taxon>Bacillati</taxon>
        <taxon>Actinomycetota</taxon>
        <taxon>Actinomycetes</taxon>
        <taxon>Micrococcales</taxon>
        <taxon>Promicromonosporaceae</taxon>
        <taxon>Cellulosimicrobium</taxon>
    </lineage>
</organism>